<dbReference type="EMBL" id="JAOQJF010000043">
    <property type="protein sequence ID" value="MCU6801192.1"/>
    <property type="molecule type" value="Genomic_DNA"/>
</dbReference>
<comment type="caution">
    <text evidence="1">The sequence shown here is derived from an EMBL/GenBank/DDBJ whole genome shotgun (WGS) entry which is preliminary data.</text>
</comment>
<gene>
    <name evidence="1" type="ORF">OCV69_14870</name>
</gene>
<protein>
    <submittedName>
        <fullName evidence="1">Uncharacterized protein</fullName>
    </submittedName>
</protein>
<evidence type="ECO:0000313" key="2">
    <source>
        <dbReference type="Proteomes" id="UP001652395"/>
    </source>
</evidence>
<evidence type="ECO:0000313" key="1">
    <source>
        <dbReference type="EMBL" id="MCU6801192.1"/>
    </source>
</evidence>
<sequence>MNQKDANAIRQAAEWLSYQSVSSSGDSQASITKADLDNFKAKIVQTLLMIAENDE</sequence>
<reference evidence="1 2" key="1">
    <citation type="journal article" date="2021" name="ISME Commun">
        <title>Automated analysis of genomic sequences facilitates high-throughput and comprehensive description of bacteria.</title>
        <authorList>
            <person name="Hitch T.C.A."/>
        </authorList>
    </citation>
    <scope>NUCLEOTIDE SEQUENCE [LARGE SCALE GENOMIC DNA]</scope>
    <source>
        <strain evidence="2">f_CCE</strain>
    </source>
</reference>
<keyword evidence="2" id="KW-1185">Reference proteome</keyword>
<dbReference type="Proteomes" id="UP001652395">
    <property type="component" value="Unassembled WGS sequence"/>
</dbReference>
<accession>A0ABT2V4I2</accession>
<name>A0ABT2V4I2_9FIRM</name>
<dbReference type="RefSeq" id="WP_215654623.1">
    <property type="nucleotide sequence ID" value="NZ_JAOQJF010000043.1"/>
</dbReference>
<organism evidence="1 2">
    <name type="scientific">Alitiscatomonas aceti</name>
    <dbReference type="NCBI Taxonomy" id="2981724"/>
    <lineage>
        <taxon>Bacteria</taxon>
        <taxon>Bacillati</taxon>
        <taxon>Bacillota</taxon>
        <taxon>Clostridia</taxon>
        <taxon>Lachnospirales</taxon>
        <taxon>Lachnospiraceae</taxon>
        <taxon>Alitiscatomonas</taxon>
    </lineage>
</organism>
<proteinExistence type="predicted"/>